<proteinExistence type="predicted"/>
<dbReference type="EMBL" id="PTIT01000056">
    <property type="protein sequence ID" value="PPK49339.1"/>
    <property type="molecule type" value="Genomic_DNA"/>
</dbReference>
<dbReference type="EMBL" id="PTIU01000062">
    <property type="protein sequence ID" value="PPK50750.1"/>
    <property type="molecule type" value="Genomic_DNA"/>
</dbReference>
<organism evidence="2 3">
    <name type="scientific">Marinobacter persicus</name>
    <dbReference type="NCBI Taxonomy" id="930118"/>
    <lineage>
        <taxon>Bacteria</taxon>
        <taxon>Pseudomonadati</taxon>
        <taxon>Pseudomonadota</taxon>
        <taxon>Gammaproteobacteria</taxon>
        <taxon>Pseudomonadales</taxon>
        <taxon>Marinobacteraceae</taxon>
        <taxon>Marinobacter</taxon>
    </lineage>
</organism>
<sequence>MDGRSVESALATKQLQLNKGRDWRISPVTLWEILMTSDERRREEIIYFCQHLFGRELLPSPSELIVSYIEQGMPMVEKPRKLLSQSNIANVWRGLVDDRNRTFVLDHEDLRRRAKLIQSFTKEIHNLIKFGDVILSADKSYAGFDASLSSMVREIPFIKDGEPTTEELRLQYKVSLYYILTILCAEAEFENGPIKKFWENLGIHSTLDRAWYVIKELPALIHRGPFIIMSCMTISQARGKYPRGVWFDSLHSMYVTYAAKIFTSDGHFQGLRDVIPAPILRERIHYMDEVEMSNHPMNQFGVRNT</sequence>
<dbReference type="Proteomes" id="UP000239446">
    <property type="component" value="Unassembled WGS sequence"/>
</dbReference>
<accession>A0A2S6G297</accession>
<reference evidence="1 4" key="1">
    <citation type="submission" date="2018-02" db="EMBL/GenBank/DDBJ databases">
        <title>Deep subsurface shale carbon reservoir microbial communities from Ohio and West Virginia, USA.</title>
        <authorList>
            <person name="Wrighton K."/>
        </authorList>
    </citation>
    <scope>NUCLEOTIDE SEQUENCE [LARGE SCALE GENOMIC DNA]</scope>
    <source>
        <strain evidence="1 4">UTICA-S1B6</strain>
    </source>
</reference>
<name>A0A2S6G297_9GAMM</name>
<evidence type="ECO:0000313" key="2">
    <source>
        <dbReference type="EMBL" id="PPK50750.1"/>
    </source>
</evidence>
<keyword evidence="4" id="KW-1185">Reference proteome</keyword>
<evidence type="ECO:0000313" key="3">
    <source>
        <dbReference type="Proteomes" id="UP000239446"/>
    </source>
</evidence>
<gene>
    <name evidence="2" type="ORF">B0H24_10622</name>
    <name evidence="1" type="ORF">BY455_1562</name>
</gene>
<dbReference type="Proteomes" id="UP000239648">
    <property type="component" value="Unassembled WGS sequence"/>
</dbReference>
<comment type="caution">
    <text evidence="2">The sequence shown here is derived from an EMBL/GenBank/DDBJ whole genome shotgun (WGS) entry which is preliminary data.</text>
</comment>
<reference evidence="2 3" key="2">
    <citation type="submission" date="2018-02" db="EMBL/GenBank/DDBJ databases">
        <title>Subsurface microbial communities from deep shales in Ohio and West Virginia, USA.</title>
        <authorList>
            <person name="Wrighton K."/>
        </authorList>
    </citation>
    <scope>NUCLEOTIDE SEQUENCE [LARGE SCALE GENOMIC DNA]</scope>
    <source>
        <strain evidence="2 3">UTICA-S1B9</strain>
    </source>
</reference>
<dbReference type="AlphaFoldDB" id="A0A2S6G297"/>
<protein>
    <submittedName>
        <fullName evidence="2">Uncharacterized protein</fullName>
    </submittedName>
</protein>
<evidence type="ECO:0000313" key="4">
    <source>
        <dbReference type="Proteomes" id="UP000239648"/>
    </source>
</evidence>
<evidence type="ECO:0000313" key="1">
    <source>
        <dbReference type="EMBL" id="PPK49339.1"/>
    </source>
</evidence>